<evidence type="ECO:0000256" key="1">
    <source>
        <dbReference type="SAM" id="MobiDB-lite"/>
    </source>
</evidence>
<dbReference type="AlphaFoldDB" id="A0AAN9AL69"/>
<accession>A0AAN9AL69</accession>
<gene>
    <name evidence="2" type="ORF">V1264_024640</name>
</gene>
<name>A0AAN9AL69_9CAEN</name>
<dbReference type="Proteomes" id="UP001374579">
    <property type="component" value="Unassembled WGS sequence"/>
</dbReference>
<protein>
    <submittedName>
        <fullName evidence="2">Uncharacterized protein</fullName>
    </submittedName>
</protein>
<organism evidence="2 3">
    <name type="scientific">Littorina saxatilis</name>
    <dbReference type="NCBI Taxonomy" id="31220"/>
    <lineage>
        <taxon>Eukaryota</taxon>
        <taxon>Metazoa</taxon>
        <taxon>Spiralia</taxon>
        <taxon>Lophotrochozoa</taxon>
        <taxon>Mollusca</taxon>
        <taxon>Gastropoda</taxon>
        <taxon>Caenogastropoda</taxon>
        <taxon>Littorinimorpha</taxon>
        <taxon>Littorinoidea</taxon>
        <taxon>Littorinidae</taxon>
        <taxon>Littorina</taxon>
    </lineage>
</organism>
<comment type="caution">
    <text evidence="2">The sequence shown here is derived from an EMBL/GenBank/DDBJ whole genome shotgun (WGS) entry which is preliminary data.</text>
</comment>
<dbReference type="EMBL" id="JBAMIC010003593">
    <property type="protein sequence ID" value="KAK7088942.1"/>
    <property type="molecule type" value="Genomic_DNA"/>
</dbReference>
<evidence type="ECO:0000313" key="2">
    <source>
        <dbReference type="EMBL" id="KAK7088942.1"/>
    </source>
</evidence>
<sequence>MCERQLTTPLRCPPAVTKEVAKSKEMQGSDIPSYSSTPAPAATEGPPVRWLPHKSGQDGHTKGTAMNCDVCGDAVVQLLKELGVGQSSGPESLQYRDVLVLGPSKRVKSKGKSGNKAEKGLTGKLHAGGIPVKILTTDSNDAEIHDAALALKNEVTVTDFVTVSGLERRVVIGTGTSADQSFLKNRLLAMSRSTAQLAWIGDVTQT</sequence>
<keyword evidence="3" id="KW-1185">Reference proteome</keyword>
<feature type="region of interest" description="Disordered" evidence="1">
    <location>
        <begin position="19"/>
        <end position="61"/>
    </location>
</feature>
<evidence type="ECO:0000313" key="3">
    <source>
        <dbReference type="Proteomes" id="UP001374579"/>
    </source>
</evidence>
<reference evidence="2 3" key="1">
    <citation type="submission" date="2024-02" db="EMBL/GenBank/DDBJ databases">
        <title>Chromosome-scale genome assembly of the rough periwinkle Littorina saxatilis.</title>
        <authorList>
            <person name="De Jode A."/>
            <person name="Faria R."/>
            <person name="Formenti G."/>
            <person name="Sims Y."/>
            <person name="Smith T.P."/>
            <person name="Tracey A."/>
            <person name="Wood J.M.D."/>
            <person name="Zagrodzka Z.B."/>
            <person name="Johannesson K."/>
            <person name="Butlin R.K."/>
            <person name="Leder E.H."/>
        </authorList>
    </citation>
    <scope>NUCLEOTIDE SEQUENCE [LARGE SCALE GENOMIC DNA]</scope>
    <source>
        <strain evidence="2">Snail1</strain>
        <tissue evidence="2">Muscle</tissue>
    </source>
</reference>
<proteinExistence type="predicted"/>